<dbReference type="InterPro" id="IPR013325">
    <property type="entry name" value="RNA_pol_sigma_r2"/>
</dbReference>
<accession>A0A0N7F4H9</accession>
<feature type="domain" description="RNA polymerase sigma-70 region 3" evidence="5">
    <location>
        <begin position="117"/>
        <end position="180"/>
    </location>
</feature>
<dbReference type="GO" id="GO:0006352">
    <property type="term" value="P:DNA-templated transcription initiation"/>
    <property type="evidence" value="ECO:0007669"/>
    <property type="project" value="InterPro"/>
</dbReference>
<dbReference type="PANTHER" id="PTHR30385">
    <property type="entry name" value="SIGMA FACTOR F FLAGELLAR"/>
    <property type="match status" value="1"/>
</dbReference>
<dbReference type="RefSeq" id="WP_054293380.1">
    <property type="nucleotide sequence ID" value="NZ_CP012752.1"/>
</dbReference>
<dbReference type="InterPro" id="IPR007627">
    <property type="entry name" value="RNA_pol_sigma70_r2"/>
</dbReference>
<evidence type="ECO:0000313" key="9">
    <source>
        <dbReference type="Proteomes" id="UP000063699"/>
    </source>
</evidence>
<keyword evidence="3" id="KW-0238">DNA-binding</keyword>
<evidence type="ECO:0000256" key="2">
    <source>
        <dbReference type="ARBA" id="ARBA00023082"/>
    </source>
</evidence>
<dbReference type="EMBL" id="CP012752">
    <property type="protein sequence ID" value="ALG11479.1"/>
    <property type="molecule type" value="Genomic_DNA"/>
</dbReference>
<dbReference type="InterPro" id="IPR014322">
    <property type="entry name" value="RNA_pol_sigma-B/F/G"/>
</dbReference>
<evidence type="ECO:0000256" key="3">
    <source>
        <dbReference type="ARBA" id="ARBA00023125"/>
    </source>
</evidence>
<dbReference type="Pfam" id="PF04545">
    <property type="entry name" value="Sigma70_r4"/>
    <property type="match status" value="1"/>
</dbReference>
<dbReference type="Pfam" id="PF04542">
    <property type="entry name" value="Sigma70_r2"/>
    <property type="match status" value="1"/>
</dbReference>
<protein>
    <submittedName>
        <fullName evidence="8">RNA polymerase subunit sigma</fullName>
    </submittedName>
</protein>
<dbReference type="AlphaFoldDB" id="A0A0N7F4H9"/>
<dbReference type="Gene3D" id="1.20.120.1810">
    <property type="match status" value="1"/>
</dbReference>
<keyword evidence="4" id="KW-0804">Transcription</keyword>
<reference evidence="8 9" key="1">
    <citation type="submission" date="2015-07" db="EMBL/GenBank/DDBJ databases">
        <title>Genome sequencing of Kibdelosporangium phytohabitans.</title>
        <authorList>
            <person name="Qin S."/>
            <person name="Xing K."/>
        </authorList>
    </citation>
    <scope>NUCLEOTIDE SEQUENCE [LARGE SCALE GENOMIC DNA]</scope>
    <source>
        <strain evidence="8 9">KLBMP1111</strain>
    </source>
</reference>
<dbReference type="InterPro" id="IPR013324">
    <property type="entry name" value="RNA_pol_sigma_r3/r4-like"/>
</dbReference>
<dbReference type="Gene3D" id="1.10.10.10">
    <property type="entry name" value="Winged helix-like DNA-binding domain superfamily/Winged helix DNA-binding domain"/>
    <property type="match status" value="2"/>
</dbReference>
<dbReference type="InterPro" id="IPR007624">
    <property type="entry name" value="RNA_pol_sigma70_r3"/>
</dbReference>
<evidence type="ECO:0000256" key="1">
    <source>
        <dbReference type="ARBA" id="ARBA00023015"/>
    </source>
</evidence>
<sequence>MNPRGGYDHLAPLFEELATLPADSPERARMRERLVTEHLPVAEHIARRFSHQGAPLEDLAQVARIGLINAVDRFDPQHGSDFMSYAVPTIMGEVRRHIRDTSWAVHVPRRLKELRLSIGGAVTELSQKLGRAPTPSQIAEHLGISREEVFEGLEATNAHHSLSLDYLLTDDPDSASLADTLGADDPELSVVDAREALYPLIKRLPERQQKIITLRFFGNLTQTQIADRLGISQMHVSRLLAKSLDTLRASLSSDG</sequence>
<dbReference type="InterPro" id="IPR036388">
    <property type="entry name" value="WH-like_DNA-bd_sf"/>
</dbReference>
<dbReference type="STRING" id="860235.AOZ06_35550"/>
<dbReference type="GO" id="GO:0016987">
    <property type="term" value="F:sigma factor activity"/>
    <property type="evidence" value="ECO:0007669"/>
    <property type="project" value="UniProtKB-KW"/>
</dbReference>
<dbReference type="Pfam" id="PF04539">
    <property type="entry name" value="Sigma70_r3"/>
    <property type="match status" value="1"/>
</dbReference>
<dbReference type="InterPro" id="IPR000943">
    <property type="entry name" value="RNA_pol_sigma70"/>
</dbReference>
<name>A0A0N7F4H9_9PSEU</name>
<evidence type="ECO:0000259" key="5">
    <source>
        <dbReference type="Pfam" id="PF04539"/>
    </source>
</evidence>
<evidence type="ECO:0000259" key="6">
    <source>
        <dbReference type="Pfam" id="PF04542"/>
    </source>
</evidence>
<dbReference type="PRINTS" id="PR00046">
    <property type="entry name" value="SIGMA70FCT"/>
</dbReference>
<dbReference type="KEGG" id="kphy:AOZ06_35550"/>
<evidence type="ECO:0000313" key="8">
    <source>
        <dbReference type="EMBL" id="ALG11479.1"/>
    </source>
</evidence>
<dbReference type="InterPro" id="IPR014284">
    <property type="entry name" value="RNA_pol_sigma-70_dom"/>
</dbReference>
<keyword evidence="2" id="KW-0731">Sigma factor</keyword>
<dbReference type="PANTHER" id="PTHR30385:SF4">
    <property type="entry name" value="RNA POLYMERASE SIGMA-E FACTOR"/>
    <property type="match status" value="1"/>
</dbReference>
<feature type="domain" description="RNA polymerase sigma-70 region 4" evidence="7">
    <location>
        <begin position="201"/>
        <end position="249"/>
    </location>
</feature>
<dbReference type="Proteomes" id="UP000063699">
    <property type="component" value="Chromosome"/>
</dbReference>
<dbReference type="CDD" id="cd06171">
    <property type="entry name" value="Sigma70_r4"/>
    <property type="match status" value="1"/>
</dbReference>
<dbReference type="NCBIfam" id="TIGR02980">
    <property type="entry name" value="SigBFG"/>
    <property type="match status" value="1"/>
</dbReference>
<gene>
    <name evidence="8" type="ORF">AOZ06_35550</name>
</gene>
<keyword evidence="1" id="KW-0805">Transcription regulation</keyword>
<dbReference type="InterPro" id="IPR007630">
    <property type="entry name" value="RNA_pol_sigma70_r4"/>
</dbReference>
<proteinExistence type="predicted"/>
<keyword evidence="9" id="KW-1185">Reference proteome</keyword>
<dbReference type="NCBIfam" id="TIGR02937">
    <property type="entry name" value="sigma70-ECF"/>
    <property type="match status" value="1"/>
</dbReference>
<dbReference type="GO" id="GO:0003677">
    <property type="term" value="F:DNA binding"/>
    <property type="evidence" value="ECO:0007669"/>
    <property type="project" value="UniProtKB-KW"/>
</dbReference>
<evidence type="ECO:0000259" key="7">
    <source>
        <dbReference type="Pfam" id="PF04545"/>
    </source>
</evidence>
<organism evidence="8 9">
    <name type="scientific">Kibdelosporangium phytohabitans</name>
    <dbReference type="NCBI Taxonomy" id="860235"/>
    <lineage>
        <taxon>Bacteria</taxon>
        <taxon>Bacillati</taxon>
        <taxon>Actinomycetota</taxon>
        <taxon>Actinomycetes</taxon>
        <taxon>Pseudonocardiales</taxon>
        <taxon>Pseudonocardiaceae</taxon>
        <taxon>Kibdelosporangium</taxon>
    </lineage>
</organism>
<evidence type="ECO:0000256" key="4">
    <source>
        <dbReference type="ARBA" id="ARBA00023163"/>
    </source>
</evidence>
<dbReference type="SUPFAM" id="SSF88946">
    <property type="entry name" value="Sigma2 domain of RNA polymerase sigma factors"/>
    <property type="match status" value="1"/>
</dbReference>
<dbReference type="SUPFAM" id="SSF88659">
    <property type="entry name" value="Sigma3 and sigma4 domains of RNA polymerase sigma factors"/>
    <property type="match status" value="2"/>
</dbReference>
<feature type="domain" description="RNA polymerase sigma-70 region 2" evidence="6">
    <location>
        <begin position="34"/>
        <end position="103"/>
    </location>
</feature>